<accession>A0AAN7SNJ4</accession>
<comment type="caution">
    <text evidence="2">The sequence shown here is derived from an EMBL/GenBank/DDBJ whole genome shotgun (WGS) entry which is preliminary data.</text>
</comment>
<keyword evidence="1" id="KW-0812">Transmembrane</keyword>
<dbReference type="EMBL" id="JARPUR010000007">
    <property type="protein sequence ID" value="KAK4873540.1"/>
    <property type="molecule type" value="Genomic_DNA"/>
</dbReference>
<evidence type="ECO:0000256" key="1">
    <source>
        <dbReference type="SAM" id="Phobius"/>
    </source>
</evidence>
<name>A0AAN7SNJ4_9COLE</name>
<dbReference type="AlphaFoldDB" id="A0AAN7SNJ4"/>
<protein>
    <submittedName>
        <fullName evidence="2">Uncharacterized protein</fullName>
    </submittedName>
</protein>
<reference evidence="3" key="1">
    <citation type="submission" date="2023-01" db="EMBL/GenBank/DDBJ databases">
        <title>Key to firefly adult light organ development and bioluminescence: homeobox transcription factors regulate luciferase expression and transportation to peroxisome.</title>
        <authorList>
            <person name="Fu X."/>
        </authorList>
    </citation>
    <scope>NUCLEOTIDE SEQUENCE [LARGE SCALE GENOMIC DNA]</scope>
</reference>
<sequence length="524" mass="59721">MQINDFADLHIALRCDRCLQVRKRISIPSTVRVSGTNFPLNISYYLVLHHYNRFLCDNWYGYLQRLLIITIFLSTIWIDFYSVLLLIHMTEHASLQTIQYLQLYNYPQYREDLIEEIRMLRPIIDDVSIITQRPLQQIVAPTEVTPAFDVVKDILGRCEITSDSCSTYTIDFTGCCYPSPAYIASDDTDSERMSTYTTKSKQLLAWKRRENRNQIYDLRRSIATTNISIENHVPIRTVQPALNRSEEQFDLKRHTYTSLKLEDISSVSDTSSTVTVPKNFKSINVECRTLTMTDFVGDAVPPNSKVVDWIIDNQHLELESVHSYALGPSKIQSENSLVNRSHASVELLYQCRRSDDYDTDSTLDPICERLMNQPPNPNRSMSGSAATGLTERIISYNDSPQSFSSFPLGQSEDEIYDMDSDFSNFESLDYASIATKAQLQNEIVSIANSIPSTSLSKTGNESDVAGTNTIRFSDTSSNWTHVLGQHEDCDFFTTDSPNSSDRTDSRRVDTNTLLQVFRELSAID</sequence>
<feature type="transmembrane region" description="Helical" evidence="1">
    <location>
        <begin position="66"/>
        <end position="87"/>
    </location>
</feature>
<gene>
    <name evidence="2" type="ORF">RN001_015569</name>
</gene>
<keyword evidence="1" id="KW-1133">Transmembrane helix</keyword>
<evidence type="ECO:0000313" key="3">
    <source>
        <dbReference type="Proteomes" id="UP001353858"/>
    </source>
</evidence>
<dbReference type="Proteomes" id="UP001353858">
    <property type="component" value="Unassembled WGS sequence"/>
</dbReference>
<evidence type="ECO:0000313" key="2">
    <source>
        <dbReference type="EMBL" id="KAK4873540.1"/>
    </source>
</evidence>
<organism evidence="2 3">
    <name type="scientific">Aquatica leii</name>
    <dbReference type="NCBI Taxonomy" id="1421715"/>
    <lineage>
        <taxon>Eukaryota</taxon>
        <taxon>Metazoa</taxon>
        <taxon>Ecdysozoa</taxon>
        <taxon>Arthropoda</taxon>
        <taxon>Hexapoda</taxon>
        <taxon>Insecta</taxon>
        <taxon>Pterygota</taxon>
        <taxon>Neoptera</taxon>
        <taxon>Endopterygota</taxon>
        <taxon>Coleoptera</taxon>
        <taxon>Polyphaga</taxon>
        <taxon>Elateriformia</taxon>
        <taxon>Elateroidea</taxon>
        <taxon>Lampyridae</taxon>
        <taxon>Luciolinae</taxon>
        <taxon>Aquatica</taxon>
    </lineage>
</organism>
<proteinExistence type="predicted"/>
<keyword evidence="3" id="KW-1185">Reference proteome</keyword>
<keyword evidence="1" id="KW-0472">Membrane</keyword>